<comment type="caution">
    <text evidence="1">The sequence shown here is derived from an EMBL/GenBank/DDBJ whole genome shotgun (WGS) entry which is preliminary data.</text>
</comment>
<protein>
    <submittedName>
        <fullName evidence="1">Uncharacterized protein</fullName>
    </submittedName>
</protein>
<gene>
    <name evidence="1" type="ORF">JS756_14485</name>
</gene>
<evidence type="ECO:0000313" key="1">
    <source>
        <dbReference type="EMBL" id="MBN0045294.1"/>
    </source>
</evidence>
<name>A0ABS2VQA3_STRAS</name>
<accession>A0ABS2VQA3</accession>
<dbReference type="EMBL" id="JAFFZS010000009">
    <property type="protein sequence ID" value="MBN0045294.1"/>
    <property type="molecule type" value="Genomic_DNA"/>
</dbReference>
<dbReference type="Proteomes" id="UP000788262">
    <property type="component" value="Unassembled WGS sequence"/>
</dbReference>
<reference evidence="1 2" key="1">
    <citation type="submission" date="2021-02" db="EMBL/GenBank/DDBJ databases">
        <title>Whole genome sequencing of Streptomyces actuosus VRA1.</title>
        <authorList>
            <person name="Sen G."/>
            <person name="Sen A."/>
        </authorList>
    </citation>
    <scope>NUCLEOTIDE SEQUENCE [LARGE SCALE GENOMIC DNA]</scope>
    <source>
        <strain evidence="1 2">VRA1</strain>
    </source>
</reference>
<dbReference type="RefSeq" id="WP_205383497.1">
    <property type="nucleotide sequence ID" value="NZ_JAFFZS010000009.1"/>
</dbReference>
<keyword evidence="2" id="KW-1185">Reference proteome</keyword>
<evidence type="ECO:0000313" key="2">
    <source>
        <dbReference type="Proteomes" id="UP000788262"/>
    </source>
</evidence>
<proteinExistence type="predicted"/>
<sequence length="156" mass="16410">MGRSKVSIWVEDTSYAEASFRISPAASWRTFSLLAASAARSALALDPTAAASGSLWWARAAARLAEALGSSRGMDAFAVAMASEAWDIHFAESSLKSASRRTELARSPAQVRKASAPSPFHSTHCGRIFSSAAILRISFAAPVSLSAAPWTVPLLA</sequence>
<organism evidence="1 2">
    <name type="scientific">Streptomyces actuosus</name>
    <dbReference type="NCBI Taxonomy" id="1885"/>
    <lineage>
        <taxon>Bacteria</taxon>
        <taxon>Bacillati</taxon>
        <taxon>Actinomycetota</taxon>
        <taxon>Actinomycetes</taxon>
        <taxon>Kitasatosporales</taxon>
        <taxon>Streptomycetaceae</taxon>
        <taxon>Streptomyces</taxon>
    </lineage>
</organism>